<dbReference type="InterPro" id="IPR041394">
    <property type="entry name" value="HEPN_Cthe2314"/>
</dbReference>
<organism evidence="2 3">
    <name type="scientific">Paenibacillus protaetiae</name>
    <dbReference type="NCBI Taxonomy" id="2509456"/>
    <lineage>
        <taxon>Bacteria</taxon>
        <taxon>Bacillati</taxon>
        <taxon>Bacillota</taxon>
        <taxon>Bacilli</taxon>
        <taxon>Bacillales</taxon>
        <taxon>Paenibacillaceae</taxon>
        <taxon>Paenibacillus</taxon>
    </lineage>
</organism>
<dbReference type="EMBL" id="CP035492">
    <property type="protein sequence ID" value="QAY68213.1"/>
    <property type="molecule type" value="Genomic_DNA"/>
</dbReference>
<protein>
    <recommendedName>
        <fullName evidence="1">Cthe-2314-like HEPN domain-containing protein</fullName>
    </recommendedName>
</protein>
<reference evidence="2 3" key="1">
    <citation type="submission" date="2019-01" db="EMBL/GenBank/DDBJ databases">
        <title>Genome sequencing of strain FW100M-2.</title>
        <authorList>
            <person name="Heo J."/>
            <person name="Kim S.-J."/>
            <person name="Kim J.-S."/>
            <person name="Hong S.-B."/>
            <person name="Kwon S.-W."/>
        </authorList>
    </citation>
    <scope>NUCLEOTIDE SEQUENCE [LARGE SCALE GENOMIC DNA]</scope>
    <source>
        <strain evidence="2 3">FW100M-2</strain>
    </source>
</reference>
<dbReference type="Proteomes" id="UP000293568">
    <property type="component" value="Chromosome"/>
</dbReference>
<evidence type="ECO:0000259" key="1">
    <source>
        <dbReference type="Pfam" id="PF18730"/>
    </source>
</evidence>
<evidence type="ECO:0000313" key="2">
    <source>
        <dbReference type="EMBL" id="QAY68213.1"/>
    </source>
</evidence>
<dbReference type="Pfam" id="PF18730">
    <property type="entry name" value="HEPN_Cthe2314"/>
    <property type="match status" value="1"/>
</dbReference>
<evidence type="ECO:0000313" key="3">
    <source>
        <dbReference type="Proteomes" id="UP000293568"/>
    </source>
</evidence>
<dbReference type="KEGG" id="pprt:ET464_19375"/>
<dbReference type="RefSeq" id="WP_129443803.1">
    <property type="nucleotide sequence ID" value="NZ_CP035492.1"/>
</dbReference>
<accession>A0A4P6F0S7</accession>
<gene>
    <name evidence="2" type="ORF">ET464_19375</name>
</gene>
<proteinExistence type="predicted"/>
<feature type="domain" description="Cthe-2314-like HEPN" evidence="1">
    <location>
        <begin position="51"/>
        <end position="226"/>
    </location>
</feature>
<dbReference type="AlphaFoldDB" id="A0A4P6F0S7"/>
<name>A0A4P6F0S7_9BACL</name>
<sequence>MLRFMFEEPKGQPQGLLLEAIQLMEQFADLSGERVDAGLDKEHKLRKYEIWTQGLIVSLDELEQSCYAAARFKQRIHSAAVSDMKEQEKDDYHRFLYFDKNGLIRLFALLDKLGILLNEMLELKTEQIKPHFSYFTVIRNLRERHLYPALSEKLDEVKNRTRDPINRLRKRRNTEIHFMNEEMVDDLAYSHKMPGEEAALEDIEAQLADLTQGLEMAVESLVWAYRFACDWLRQHKPSLEKRRN</sequence>
<keyword evidence="3" id="KW-1185">Reference proteome</keyword>
<dbReference type="OrthoDB" id="2641850at2"/>